<protein>
    <submittedName>
        <fullName evidence="1">Uncharacterized protein</fullName>
    </submittedName>
</protein>
<reference evidence="1 2" key="1">
    <citation type="submission" date="2020-05" db="EMBL/GenBank/DDBJ databases">
        <title>Parvularcula mediterraneae sp. nov., isolated from polypropylene straw from shallow seawater of the seashore of Laganas in Zakynthos island, Greece.</title>
        <authorList>
            <person name="Szabo I."/>
            <person name="Al-Omari J."/>
            <person name="Rado J."/>
            <person name="Szerdahelyi G.S."/>
        </authorList>
    </citation>
    <scope>NUCLEOTIDE SEQUENCE [LARGE SCALE GENOMIC DNA]</scope>
    <source>
        <strain evidence="1 2">ZS-1/3</strain>
    </source>
</reference>
<dbReference type="RefSeq" id="WP_173196030.1">
    <property type="nucleotide sequence ID" value="NZ_JABFCX010000002.1"/>
</dbReference>
<organism evidence="1 2">
    <name type="scientific">Parvularcula mediterranea</name>
    <dbReference type="NCBI Taxonomy" id="2732508"/>
    <lineage>
        <taxon>Bacteria</taxon>
        <taxon>Pseudomonadati</taxon>
        <taxon>Pseudomonadota</taxon>
        <taxon>Alphaproteobacteria</taxon>
        <taxon>Parvularculales</taxon>
        <taxon>Parvularculaceae</taxon>
        <taxon>Parvularcula</taxon>
    </lineage>
</organism>
<gene>
    <name evidence="1" type="ORF">HK107_01275</name>
</gene>
<evidence type="ECO:0000313" key="1">
    <source>
        <dbReference type="EMBL" id="NNU14953.1"/>
    </source>
</evidence>
<sequence length="364" mass="39650">MLAALMALSFSAAHADWKDSYRGYQAAAAVGDLGEAERYARDAWLGARKVLPPGETLAILAQNYAELAVSSNPEAAVAPLEEALSLGREGFGNGNLAVLTLEFMLAEVRSANAPEKKRLALKAIDAVDTIPKGERLFTSIIKQRSRLAWTLKEQERFARMARLAGALSDELAARGNTPASLALGVETLRGIALANGQSRRMLDDEYLDLLARSAGRFMDIAADFPSAESLSKIPPEKLTAHLWRSFLYTYWTASADGATMPNKSTRNFSPLLSKDLGCSRVDFIRSGVIGEGFYLPGHNGSVAIGFELERTGRVSSVKILDQIPNSKYAEEIIREARFWTIDVSDVPDRCLGEQVMIVSIHRSG</sequence>
<evidence type="ECO:0000313" key="2">
    <source>
        <dbReference type="Proteomes" id="UP000536835"/>
    </source>
</evidence>
<comment type="caution">
    <text evidence="1">The sequence shown here is derived from an EMBL/GenBank/DDBJ whole genome shotgun (WGS) entry which is preliminary data.</text>
</comment>
<dbReference type="Proteomes" id="UP000536835">
    <property type="component" value="Unassembled WGS sequence"/>
</dbReference>
<dbReference type="AlphaFoldDB" id="A0A7Y3RIZ3"/>
<proteinExistence type="predicted"/>
<keyword evidence="2" id="KW-1185">Reference proteome</keyword>
<accession>A0A7Y3RIZ3</accession>
<name>A0A7Y3RIZ3_9PROT</name>
<dbReference type="EMBL" id="JABFCX010000002">
    <property type="protein sequence ID" value="NNU14953.1"/>
    <property type="molecule type" value="Genomic_DNA"/>
</dbReference>